<feature type="region of interest" description="Disordered" evidence="1">
    <location>
        <begin position="82"/>
        <end position="111"/>
    </location>
</feature>
<evidence type="ECO:0000313" key="2">
    <source>
        <dbReference type="EMBL" id="GBP79897.1"/>
    </source>
</evidence>
<name>A0A4C1YZR8_EUMVA</name>
<reference evidence="2 3" key="1">
    <citation type="journal article" date="2019" name="Commun. Biol.">
        <title>The bagworm genome reveals a unique fibroin gene that provides high tensile strength.</title>
        <authorList>
            <person name="Kono N."/>
            <person name="Nakamura H."/>
            <person name="Ohtoshi R."/>
            <person name="Tomita M."/>
            <person name="Numata K."/>
            <person name="Arakawa K."/>
        </authorList>
    </citation>
    <scope>NUCLEOTIDE SEQUENCE [LARGE SCALE GENOMIC DNA]</scope>
</reference>
<feature type="region of interest" description="Disordered" evidence="1">
    <location>
        <begin position="283"/>
        <end position="329"/>
    </location>
</feature>
<keyword evidence="3" id="KW-1185">Reference proteome</keyword>
<evidence type="ECO:0000256" key="1">
    <source>
        <dbReference type="SAM" id="MobiDB-lite"/>
    </source>
</evidence>
<gene>
    <name evidence="2" type="ORF">EVAR_63334_1</name>
</gene>
<feature type="compositionally biased region" description="Low complexity" evidence="1">
    <location>
        <begin position="97"/>
        <end position="107"/>
    </location>
</feature>
<comment type="caution">
    <text evidence="2">The sequence shown here is derived from an EMBL/GenBank/DDBJ whole genome shotgun (WGS) entry which is preliminary data.</text>
</comment>
<feature type="region of interest" description="Disordered" evidence="1">
    <location>
        <begin position="1"/>
        <end position="56"/>
    </location>
</feature>
<sequence length="329" mass="36136">MNSTLQISACPKSSKHAVRAGRGLRDGGLPPNYRLCTRRGRDGGRRNQSAGIKGADGLSLMSTRRRAAHACKKAVLETENQYSTWAQPAPRRRPPRRGSSGAGRTPGHALAQADGVGTRPIVLYAIFCYVRTIKRCSRVGCVRSLSLFYSERIGRWSGREIARSVLSLARSAQAERDNESCFFKAVIPCVKRLATMTERGFVKAQSDNLPKIDAFMTTTYFANNHAFASAELRGWGPDTGSEDRHVFVRLTLRDENNSRTNSVKSHNYDKTYQIYGNSRSSIGAARVAPERRRYRRGSRGEGGGGNDKRGGEGRRVIGGSEVATRAPLA</sequence>
<dbReference type="Proteomes" id="UP000299102">
    <property type="component" value="Unassembled WGS sequence"/>
</dbReference>
<dbReference type="OrthoDB" id="1737200at2759"/>
<proteinExistence type="predicted"/>
<dbReference type="AlphaFoldDB" id="A0A4C1YZR8"/>
<organism evidence="2 3">
    <name type="scientific">Eumeta variegata</name>
    <name type="common">Bagworm moth</name>
    <name type="synonym">Eumeta japonica</name>
    <dbReference type="NCBI Taxonomy" id="151549"/>
    <lineage>
        <taxon>Eukaryota</taxon>
        <taxon>Metazoa</taxon>
        <taxon>Ecdysozoa</taxon>
        <taxon>Arthropoda</taxon>
        <taxon>Hexapoda</taxon>
        <taxon>Insecta</taxon>
        <taxon>Pterygota</taxon>
        <taxon>Neoptera</taxon>
        <taxon>Endopterygota</taxon>
        <taxon>Lepidoptera</taxon>
        <taxon>Glossata</taxon>
        <taxon>Ditrysia</taxon>
        <taxon>Tineoidea</taxon>
        <taxon>Psychidae</taxon>
        <taxon>Oiketicinae</taxon>
        <taxon>Eumeta</taxon>
    </lineage>
</organism>
<feature type="compositionally biased region" description="Basic and acidic residues" evidence="1">
    <location>
        <begin position="306"/>
        <end position="315"/>
    </location>
</feature>
<protein>
    <submittedName>
        <fullName evidence="2">Uncharacterized protein</fullName>
    </submittedName>
</protein>
<dbReference type="EMBL" id="BGZK01001437">
    <property type="protein sequence ID" value="GBP79897.1"/>
    <property type="molecule type" value="Genomic_DNA"/>
</dbReference>
<accession>A0A4C1YZR8</accession>
<evidence type="ECO:0000313" key="3">
    <source>
        <dbReference type="Proteomes" id="UP000299102"/>
    </source>
</evidence>